<keyword evidence="5 7" id="KW-1133">Transmembrane helix</keyword>
<dbReference type="PATRIC" id="fig|1134406.4.peg.2619"/>
<feature type="transmembrane region" description="Helical" evidence="7">
    <location>
        <begin position="72"/>
        <end position="96"/>
    </location>
</feature>
<dbReference type="STRING" id="1134406.ADN00_10720"/>
<accession>A0A0P6X2T3</accession>
<dbReference type="Proteomes" id="UP000050417">
    <property type="component" value="Unassembled WGS sequence"/>
</dbReference>
<feature type="transmembrane region" description="Helical" evidence="7">
    <location>
        <begin position="108"/>
        <end position="130"/>
    </location>
</feature>
<feature type="transmembrane region" description="Helical" evidence="7">
    <location>
        <begin position="185"/>
        <end position="208"/>
    </location>
</feature>
<dbReference type="CDD" id="cd06261">
    <property type="entry name" value="TM_PBP2"/>
    <property type="match status" value="1"/>
</dbReference>
<dbReference type="PROSITE" id="PS51257">
    <property type="entry name" value="PROKAR_LIPOPROTEIN"/>
    <property type="match status" value="1"/>
</dbReference>
<evidence type="ECO:0000313" key="9">
    <source>
        <dbReference type="EMBL" id="KPL77028.1"/>
    </source>
</evidence>
<keyword evidence="6 7" id="KW-0472">Membrane</keyword>
<dbReference type="Gene3D" id="1.10.3720.10">
    <property type="entry name" value="MetI-like"/>
    <property type="match status" value="1"/>
</dbReference>
<feature type="transmembrane region" description="Helical" evidence="7">
    <location>
        <begin position="243"/>
        <end position="264"/>
    </location>
</feature>
<keyword evidence="2 7" id="KW-0813">Transport</keyword>
<evidence type="ECO:0000313" key="10">
    <source>
        <dbReference type="Proteomes" id="UP000050417"/>
    </source>
</evidence>
<dbReference type="GO" id="GO:0005886">
    <property type="term" value="C:plasma membrane"/>
    <property type="evidence" value="ECO:0007669"/>
    <property type="project" value="UniProtKB-SubCell"/>
</dbReference>
<dbReference type="PANTHER" id="PTHR43744:SF12">
    <property type="entry name" value="ABC TRANSPORTER PERMEASE PROTEIN MG189-RELATED"/>
    <property type="match status" value="1"/>
</dbReference>
<dbReference type="AlphaFoldDB" id="A0A0P6X2T3"/>
<name>A0A0P6X2T3_9CHLR</name>
<sequence length="279" mass="31124">MNAKTEKKLKIALSVGLLLLGLACVALPFWYMFVTSLKPQSYVFEFPPRLWPTTPSLDNYVEAVNRDSFGVYFLNSLVVATATTASTVLVSAMLAYAFARFKFPGRNVLFYLLLLGMMIPPVMLIIPQFLVATSLGLREKLIGLVVVYVTMNLSMQTFLLRGFFANIPRDLEEAALIDGASPWQIFTRIILPLSKPGLATVTIFTFLYSWDEFPWANVAIKEATKRTLPIAIALFQSQHLTRWGLVFAASIIALTPVVIVFLVFQKYFVQGISTTGMKG</sequence>
<dbReference type="InterPro" id="IPR000515">
    <property type="entry name" value="MetI-like"/>
</dbReference>
<comment type="caution">
    <text evidence="9">The sequence shown here is derived from an EMBL/GenBank/DDBJ whole genome shotgun (WGS) entry which is preliminary data.</text>
</comment>
<keyword evidence="4 7" id="KW-0812">Transmembrane</keyword>
<dbReference type="EMBL" id="LGCL01000024">
    <property type="protein sequence ID" value="KPL77028.1"/>
    <property type="molecule type" value="Genomic_DNA"/>
</dbReference>
<reference evidence="9 10" key="1">
    <citation type="submission" date="2015-07" db="EMBL/GenBank/DDBJ databases">
        <title>Genome sequence of Ornatilinea apprima DSM 23815.</title>
        <authorList>
            <person name="Hemp J."/>
            <person name="Ward L.M."/>
            <person name="Pace L.A."/>
            <person name="Fischer W.W."/>
        </authorList>
    </citation>
    <scope>NUCLEOTIDE SEQUENCE [LARGE SCALE GENOMIC DNA]</scope>
    <source>
        <strain evidence="9 10">P3M-1</strain>
    </source>
</reference>
<dbReference type="GO" id="GO:0055085">
    <property type="term" value="P:transmembrane transport"/>
    <property type="evidence" value="ECO:0007669"/>
    <property type="project" value="InterPro"/>
</dbReference>
<dbReference type="RefSeq" id="WP_075062992.1">
    <property type="nucleotide sequence ID" value="NZ_LGCL01000024.1"/>
</dbReference>
<dbReference type="Pfam" id="PF00528">
    <property type="entry name" value="BPD_transp_1"/>
    <property type="match status" value="1"/>
</dbReference>
<organism evidence="9 10">
    <name type="scientific">Ornatilinea apprima</name>
    <dbReference type="NCBI Taxonomy" id="1134406"/>
    <lineage>
        <taxon>Bacteria</taxon>
        <taxon>Bacillati</taxon>
        <taxon>Chloroflexota</taxon>
        <taxon>Anaerolineae</taxon>
        <taxon>Anaerolineales</taxon>
        <taxon>Anaerolineaceae</taxon>
        <taxon>Ornatilinea</taxon>
    </lineage>
</organism>
<evidence type="ECO:0000256" key="2">
    <source>
        <dbReference type="ARBA" id="ARBA00022448"/>
    </source>
</evidence>
<comment type="similarity">
    <text evidence="7">Belongs to the binding-protein-dependent transport system permease family.</text>
</comment>
<feature type="transmembrane region" description="Helical" evidence="7">
    <location>
        <begin position="142"/>
        <end position="164"/>
    </location>
</feature>
<dbReference type="PANTHER" id="PTHR43744">
    <property type="entry name" value="ABC TRANSPORTER PERMEASE PROTEIN MG189-RELATED-RELATED"/>
    <property type="match status" value="1"/>
</dbReference>
<keyword evidence="10" id="KW-1185">Reference proteome</keyword>
<dbReference type="InterPro" id="IPR035906">
    <property type="entry name" value="MetI-like_sf"/>
</dbReference>
<dbReference type="PROSITE" id="PS50928">
    <property type="entry name" value="ABC_TM1"/>
    <property type="match status" value="1"/>
</dbReference>
<proteinExistence type="inferred from homology"/>
<keyword evidence="3" id="KW-1003">Cell membrane</keyword>
<evidence type="ECO:0000259" key="8">
    <source>
        <dbReference type="PROSITE" id="PS50928"/>
    </source>
</evidence>
<evidence type="ECO:0000256" key="7">
    <source>
        <dbReference type="RuleBase" id="RU363032"/>
    </source>
</evidence>
<gene>
    <name evidence="9" type="ORF">ADN00_10720</name>
</gene>
<feature type="domain" description="ABC transmembrane type-1" evidence="8">
    <location>
        <begin position="73"/>
        <end position="264"/>
    </location>
</feature>
<feature type="transmembrane region" description="Helical" evidence="7">
    <location>
        <begin position="12"/>
        <end position="33"/>
    </location>
</feature>
<evidence type="ECO:0000256" key="1">
    <source>
        <dbReference type="ARBA" id="ARBA00004651"/>
    </source>
</evidence>
<evidence type="ECO:0000256" key="5">
    <source>
        <dbReference type="ARBA" id="ARBA00022989"/>
    </source>
</evidence>
<dbReference type="SUPFAM" id="SSF161098">
    <property type="entry name" value="MetI-like"/>
    <property type="match status" value="1"/>
</dbReference>
<evidence type="ECO:0000256" key="4">
    <source>
        <dbReference type="ARBA" id="ARBA00022692"/>
    </source>
</evidence>
<evidence type="ECO:0000256" key="6">
    <source>
        <dbReference type="ARBA" id="ARBA00023136"/>
    </source>
</evidence>
<protein>
    <recommendedName>
        <fullName evidence="8">ABC transmembrane type-1 domain-containing protein</fullName>
    </recommendedName>
</protein>
<comment type="subcellular location">
    <subcellularLocation>
        <location evidence="1 7">Cell membrane</location>
        <topology evidence="1 7">Multi-pass membrane protein</topology>
    </subcellularLocation>
</comment>
<evidence type="ECO:0000256" key="3">
    <source>
        <dbReference type="ARBA" id="ARBA00022475"/>
    </source>
</evidence>